<dbReference type="PANTHER" id="PTHR14741">
    <property type="entry name" value="S-ADENOSYLMETHIONINE-DEPENDENT METHYLTRANSFERASE RELATED"/>
    <property type="match status" value="1"/>
</dbReference>
<dbReference type="InterPro" id="IPR041497">
    <property type="entry name" value="Thump-like"/>
</dbReference>
<protein>
    <recommendedName>
        <fullName evidence="1">THUMP-like domain-containing protein</fullName>
    </recommendedName>
</protein>
<dbReference type="OrthoDB" id="9810570at2"/>
<dbReference type="Pfam" id="PF18096">
    <property type="entry name" value="Thump_like"/>
    <property type="match status" value="1"/>
</dbReference>
<proteinExistence type="predicted"/>
<evidence type="ECO:0000313" key="2">
    <source>
        <dbReference type="EMBL" id="ACZ41888.1"/>
    </source>
</evidence>
<dbReference type="eggNOG" id="COG2265">
    <property type="taxonomic scope" value="Bacteria"/>
</dbReference>
<dbReference type="KEGG" id="ttr:Tter_0971"/>
<dbReference type="Proteomes" id="UP000000323">
    <property type="component" value="Chromosome 1"/>
</dbReference>
<name>D1CG32_THET1</name>
<organism evidence="2 3">
    <name type="scientific">Thermobaculum terrenum (strain ATCC BAA-798 / CCMEE 7001 / YNP1)</name>
    <dbReference type="NCBI Taxonomy" id="525904"/>
    <lineage>
        <taxon>Bacteria</taxon>
        <taxon>Bacillati</taxon>
        <taxon>Chloroflexota</taxon>
        <taxon>Chloroflexia</taxon>
        <taxon>Candidatus Thermobaculales</taxon>
        <taxon>Candidatus Thermobaculaceae</taxon>
        <taxon>Thermobaculum</taxon>
    </lineage>
</organism>
<dbReference type="AlphaFoldDB" id="D1CG32"/>
<gene>
    <name evidence="2" type="ordered locus">Tter_0971</name>
</gene>
<dbReference type="InterPro" id="IPR029063">
    <property type="entry name" value="SAM-dependent_MTases_sf"/>
</dbReference>
<dbReference type="InterPro" id="IPR019012">
    <property type="entry name" value="RNA_cap_Gua-N2-MeTrfase"/>
</dbReference>
<dbReference type="STRING" id="525904.Tter_0971"/>
<dbReference type="GO" id="GO:0008168">
    <property type="term" value="F:methyltransferase activity"/>
    <property type="evidence" value="ECO:0007669"/>
    <property type="project" value="InterPro"/>
</dbReference>
<reference evidence="3" key="1">
    <citation type="journal article" date="2010" name="Stand. Genomic Sci.">
        <title>Complete genome sequence of 'Thermobaculum terrenum' type strain (YNP1).</title>
        <authorList>
            <person name="Kiss H."/>
            <person name="Cleland D."/>
            <person name="Lapidus A."/>
            <person name="Lucas S."/>
            <person name="Glavina Del Rio T."/>
            <person name="Nolan M."/>
            <person name="Tice H."/>
            <person name="Han C."/>
            <person name="Goodwin L."/>
            <person name="Pitluck S."/>
            <person name="Liolios K."/>
            <person name="Ivanova N."/>
            <person name="Mavromatis K."/>
            <person name="Ovchinnikova G."/>
            <person name="Pati A."/>
            <person name="Chen A."/>
            <person name="Palaniappan K."/>
            <person name="Land M."/>
            <person name="Hauser L."/>
            <person name="Chang Y."/>
            <person name="Jeffries C."/>
            <person name="Lu M."/>
            <person name="Brettin T."/>
            <person name="Detter J."/>
            <person name="Goker M."/>
            <person name="Tindall B."/>
            <person name="Beck B."/>
            <person name="McDermott T."/>
            <person name="Woyke T."/>
            <person name="Bristow J."/>
            <person name="Eisen J."/>
            <person name="Markowitz V."/>
            <person name="Hugenholtz P."/>
            <person name="Kyrpides N."/>
            <person name="Klenk H."/>
            <person name="Cheng J."/>
        </authorList>
    </citation>
    <scope>NUCLEOTIDE SEQUENCE [LARGE SCALE GENOMIC DNA]</scope>
    <source>
        <strain evidence="3">ATCC BAA-798 / YNP1</strain>
    </source>
</reference>
<dbReference type="PANTHER" id="PTHR14741:SF32">
    <property type="entry name" value="TRIMETHYLGUANOSINE SYNTHASE"/>
    <property type="match status" value="1"/>
</dbReference>
<evidence type="ECO:0000259" key="1">
    <source>
        <dbReference type="Pfam" id="PF18096"/>
    </source>
</evidence>
<dbReference type="Pfam" id="PF09445">
    <property type="entry name" value="Methyltransf_15"/>
    <property type="match status" value="1"/>
</dbReference>
<accession>D1CG32</accession>
<keyword evidence="3" id="KW-1185">Reference proteome</keyword>
<dbReference type="CDD" id="cd02440">
    <property type="entry name" value="AdoMet_MTases"/>
    <property type="match status" value="1"/>
</dbReference>
<dbReference type="HOGENOM" id="CLU_038123_1_0_0"/>
<feature type="domain" description="THUMP-like" evidence="1">
    <location>
        <begin position="313"/>
        <end position="385"/>
    </location>
</feature>
<dbReference type="EMBL" id="CP001825">
    <property type="protein sequence ID" value="ACZ41888.1"/>
    <property type="molecule type" value="Genomic_DNA"/>
</dbReference>
<dbReference type="Gene3D" id="3.40.50.150">
    <property type="entry name" value="Vaccinia Virus protein VP39"/>
    <property type="match status" value="1"/>
</dbReference>
<evidence type="ECO:0000313" key="3">
    <source>
        <dbReference type="Proteomes" id="UP000000323"/>
    </source>
</evidence>
<dbReference type="GO" id="GO:0036261">
    <property type="term" value="P:7-methylguanosine cap hypermethylation"/>
    <property type="evidence" value="ECO:0007669"/>
    <property type="project" value="InterPro"/>
</dbReference>
<sequence>MDLQTLEFLLSNDGQDLIAELKTLMSDGISELRSQEILRAKYPARSVSAAVELLLLRHRARDKFSRADSMFFTRIGLEQSSSEVVSRYRAQRYKPFENVADLCTGIGGDLIALAEGRSCTAVDIDPVHLKMAEVNANVYEARPSDTVLADVKDLAFEDFEAVFIDPSRRSQDKRILDPRFGEPPLDWCLSISSRIKNIGIKTSPGLDKAIIPEGWEIEFISLRGDLKEAVLWSPSMSTAKRRATLLPGEYTLAALSVAPVVVDNPGRYILDPDPAVTRAGLVSNLAQEIDAWMIDENLAFLSSNRYLATPFAKTWEVLYSGRWGLRHLKQALIDLDAGSVDIRKRRSPIDVEQLRRKLDPVLKGTSRYMVFLTELSGNPWMFICS</sequence>
<dbReference type="SUPFAM" id="SSF53335">
    <property type="entry name" value="S-adenosyl-L-methionine-dependent methyltransferases"/>
    <property type="match status" value="1"/>
</dbReference>